<dbReference type="Proteomes" id="UP001589894">
    <property type="component" value="Unassembled WGS sequence"/>
</dbReference>
<evidence type="ECO:0000313" key="2">
    <source>
        <dbReference type="EMBL" id="MFC0565105.1"/>
    </source>
</evidence>
<protein>
    <submittedName>
        <fullName evidence="2">Uncharacterized protein</fullName>
    </submittedName>
</protein>
<dbReference type="RefSeq" id="WP_377338643.1">
    <property type="nucleotide sequence ID" value="NZ_JBHLUE010000011.1"/>
</dbReference>
<sequence>MSDAVRRRGVPTEVVRRHGPVLDVHGGLDGMKLSSSVMWQEIGKTLREAMRSWGAALRLCVCLLVVAVCVIGLARAGVLS</sequence>
<keyword evidence="1" id="KW-0812">Transmembrane</keyword>
<evidence type="ECO:0000256" key="1">
    <source>
        <dbReference type="SAM" id="Phobius"/>
    </source>
</evidence>
<accession>A0ABV6NWF7</accession>
<name>A0ABV6NWF7_9ACTN</name>
<keyword evidence="1" id="KW-1133">Transmembrane helix</keyword>
<keyword evidence="1" id="KW-0472">Membrane</keyword>
<gene>
    <name evidence="2" type="ORF">ACFFHU_13290</name>
</gene>
<comment type="caution">
    <text evidence="2">The sequence shown here is derived from an EMBL/GenBank/DDBJ whole genome shotgun (WGS) entry which is preliminary data.</text>
</comment>
<evidence type="ECO:0000313" key="3">
    <source>
        <dbReference type="Proteomes" id="UP001589894"/>
    </source>
</evidence>
<reference evidence="2 3" key="1">
    <citation type="submission" date="2024-09" db="EMBL/GenBank/DDBJ databases">
        <authorList>
            <person name="Sun Q."/>
            <person name="Mori K."/>
        </authorList>
    </citation>
    <scope>NUCLEOTIDE SEQUENCE [LARGE SCALE GENOMIC DNA]</scope>
    <source>
        <strain evidence="2 3">TBRC 2205</strain>
    </source>
</reference>
<feature type="transmembrane region" description="Helical" evidence="1">
    <location>
        <begin position="56"/>
        <end position="78"/>
    </location>
</feature>
<dbReference type="EMBL" id="JBHLUE010000011">
    <property type="protein sequence ID" value="MFC0565105.1"/>
    <property type="molecule type" value="Genomic_DNA"/>
</dbReference>
<proteinExistence type="predicted"/>
<organism evidence="2 3">
    <name type="scientific">Plantactinospora siamensis</name>
    <dbReference type="NCBI Taxonomy" id="555372"/>
    <lineage>
        <taxon>Bacteria</taxon>
        <taxon>Bacillati</taxon>
        <taxon>Actinomycetota</taxon>
        <taxon>Actinomycetes</taxon>
        <taxon>Micromonosporales</taxon>
        <taxon>Micromonosporaceae</taxon>
        <taxon>Plantactinospora</taxon>
    </lineage>
</organism>
<keyword evidence="3" id="KW-1185">Reference proteome</keyword>